<dbReference type="Proteomes" id="UP000887540">
    <property type="component" value="Unplaced"/>
</dbReference>
<accession>A0A914DTB1</accession>
<dbReference type="WBParaSite" id="ACRNAN_scaffold4003.g8355.t1">
    <property type="protein sequence ID" value="ACRNAN_scaffold4003.g8355.t1"/>
    <property type="gene ID" value="ACRNAN_scaffold4003.g8355"/>
</dbReference>
<evidence type="ECO:0000313" key="1">
    <source>
        <dbReference type="Proteomes" id="UP000887540"/>
    </source>
</evidence>
<sequence>MKVINNNEVIPLQSTNETNGNVKHAHILPTTPHTSNSRAVTISSAQGYINDVITSLENSNTQDSTM</sequence>
<name>A0A914DTB1_9BILA</name>
<dbReference type="AlphaFoldDB" id="A0A914DTB1"/>
<evidence type="ECO:0000313" key="2">
    <source>
        <dbReference type="WBParaSite" id="ACRNAN_scaffold4003.g8355.t1"/>
    </source>
</evidence>
<reference evidence="2" key="1">
    <citation type="submission" date="2022-11" db="UniProtKB">
        <authorList>
            <consortium name="WormBaseParasite"/>
        </authorList>
    </citation>
    <scope>IDENTIFICATION</scope>
</reference>
<proteinExistence type="predicted"/>
<keyword evidence="1" id="KW-1185">Reference proteome</keyword>
<organism evidence="1 2">
    <name type="scientific">Acrobeloides nanus</name>
    <dbReference type="NCBI Taxonomy" id="290746"/>
    <lineage>
        <taxon>Eukaryota</taxon>
        <taxon>Metazoa</taxon>
        <taxon>Ecdysozoa</taxon>
        <taxon>Nematoda</taxon>
        <taxon>Chromadorea</taxon>
        <taxon>Rhabditida</taxon>
        <taxon>Tylenchina</taxon>
        <taxon>Cephalobomorpha</taxon>
        <taxon>Cephaloboidea</taxon>
        <taxon>Cephalobidae</taxon>
        <taxon>Acrobeloides</taxon>
    </lineage>
</organism>
<protein>
    <submittedName>
        <fullName evidence="2">Uncharacterized protein</fullName>
    </submittedName>
</protein>